<feature type="non-terminal residue" evidence="1">
    <location>
        <position position="1"/>
    </location>
</feature>
<keyword evidence="2" id="KW-1185">Reference proteome</keyword>
<dbReference type="EMBL" id="QJKJ01008368">
    <property type="protein sequence ID" value="RDX79990.1"/>
    <property type="molecule type" value="Genomic_DNA"/>
</dbReference>
<dbReference type="OrthoDB" id="418237at2759"/>
<organism evidence="1 2">
    <name type="scientific">Mucuna pruriens</name>
    <name type="common">Velvet bean</name>
    <name type="synonym">Dolichos pruriens</name>
    <dbReference type="NCBI Taxonomy" id="157652"/>
    <lineage>
        <taxon>Eukaryota</taxon>
        <taxon>Viridiplantae</taxon>
        <taxon>Streptophyta</taxon>
        <taxon>Embryophyta</taxon>
        <taxon>Tracheophyta</taxon>
        <taxon>Spermatophyta</taxon>
        <taxon>Magnoliopsida</taxon>
        <taxon>eudicotyledons</taxon>
        <taxon>Gunneridae</taxon>
        <taxon>Pentapetalae</taxon>
        <taxon>rosids</taxon>
        <taxon>fabids</taxon>
        <taxon>Fabales</taxon>
        <taxon>Fabaceae</taxon>
        <taxon>Papilionoideae</taxon>
        <taxon>50 kb inversion clade</taxon>
        <taxon>NPAAA clade</taxon>
        <taxon>indigoferoid/millettioid clade</taxon>
        <taxon>Phaseoleae</taxon>
        <taxon>Mucuna</taxon>
    </lineage>
</organism>
<evidence type="ECO:0000313" key="1">
    <source>
        <dbReference type="EMBL" id="RDX79990.1"/>
    </source>
</evidence>
<reference evidence="1" key="1">
    <citation type="submission" date="2018-05" db="EMBL/GenBank/DDBJ databases">
        <title>Draft genome of Mucuna pruriens seed.</title>
        <authorList>
            <person name="Nnadi N.E."/>
            <person name="Vos R."/>
            <person name="Hasami M.H."/>
            <person name="Devisetty U.K."/>
            <person name="Aguiy J.C."/>
        </authorList>
    </citation>
    <scope>NUCLEOTIDE SEQUENCE [LARGE SCALE GENOMIC DNA]</scope>
    <source>
        <strain evidence="1">JCA_2017</strain>
    </source>
</reference>
<dbReference type="CDD" id="cd09272">
    <property type="entry name" value="RNase_HI_RT_Ty1"/>
    <property type="match status" value="1"/>
</dbReference>
<sequence length="95" mass="11434">MSLHGTMPWANKKQNSIALSTAKVEYLNIPIFCDNTSVINLLKNSIQHSKAKYIKIRYHFIRDYFTNINHKWAYIWTPKEYFNFIRKNLLIHDLF</sequence>
<name>A0A371FP84_MUCPR</name>
<protein>
    <recommendedName>
        <fullName evidence="3">Copia protein</fullName>
    </recommendedName>
</protein>
<comment type="caution">
    <text evidence="1">The sequence shown here is derived from an EMBL/GenBank/DDBJ whole genome shotgun (WGS) entry which is preliminary data.</text>
</comment>
<evidence type="ECO:0008006" key="3">
    <source>
        <dbReference type="Google" id="ProtNLM"/>
    </source>
</evidence>
<evidence type="ECO:0000313" key="2">
    <source>
        <dbReference type="Proteomes" id="UP000257109"/>
    </source>
</evidence>
<accession>A0A371FP84</accession>
<proteinExistence type="predicted"/>
<dbReference type="Proteomes" id="UP000257109">
    <property type="component" value="Unassembled WGS sequence"/>
</dbReference>
<gene>
    <name evidence="1" type="ORF">CR513_39516</name>
</gene>
<dbReference type="AlphaFoldDB" id="A0A371FP84"/>
<dbReference type="STRING" id="157652.A0A371FP84"/>